<gene>
    <name evidence="2" type="ORF">PI95_002580</name>
</gene>
<dbReference type="Proteomes" id="UP000031549">
    <property type="component" value="Unassembled WGS sequence"/>
</dbReference>
<dbReference type="Pfam" id="PF20530">
    <property type="entry name" value="DUF6745"/>
    <property type="match status" value="1"/>
</dbReference>
<dbReference type="EMBL" id="JTCM02000003">
    <property type="protein sequence ID" value="NEU71493.1"/>
    <property type="molecule type" value="Genomic_DNA"/>
</dbReference>
<dbReference type="InterPro" id="IPR046633">
    <property type="entry name" value="DUF6745"/>
</dbReference>
<sequence length="265" mass="31492">MSRHKIVTNLAPVQEAMIPIYREKWHSIAISKEPINRDKVTEVIKAAYFISNYPEPEILFYSNPFVAIQDVTRIDNFRHDLGRNINIKFLKRVVDHIQCGLKQQLDEHLFIRLRNQIQFPVFPYYSTQEYHQISYFPYGIERCIEQQLLTDFEKHNPELGFSDFSYFTGHLTRPAEWAIWGCMFDFCISVIELHHDRNKWDVFQQLIQYCGLLFRYEKVCIACDRPYKLFFDEENRLHADGKPALEFADGYSVYANHGQCLSEES</sequence>
<organism evidence="2 3">
    <name type="scientific">Hassallia byssoidea VB512170</name>
    <dbReference type="NCBI Taxonomy" id="1304833"/>
    <lineage>
        <taxon>Bacteria</taxon>
        <taxon>Bacillati</taxon>
        <taxon>Cyanobacteriota</taxon>
        <taxon>Cyanophyceae</taxon>
        <taxon>Nostocales</taxon>
        <taxon>Tolypothrichaceae</taxon>
        <taxon>Hassallia</taxon>
    </lineage>
</organism>
<evidence type="ECO:0000313" key="3">
    <source>
        <dbReference type="Proteomes" id="UP000031549"/>
    </source>
</evidence>
<dbReference type="RefSeq" id="WP_039738872.1">
    <property type="nucleotide sequence ID" value="NZ_JTCM02000003.1"/>
</dbReference>
<reference evidence="2 3" key="1">
    <citation type="journal article" date="2015" name="Genome Announc.">
        <title>Draft Genome Sequence of Cyanobacterium Hassallia byssoidea Strain VB512170, Isolated from Monuments in India.</title>
        <authorList>
            <person name="Singh D."/>
            <person name="Chandrababunaidu M.M."/>
            <person name="Panda A."/>
            <person name="Sen D."/>
            <person name="Bhattacharyya S."/>
            <person name="Adhikary S.P."/>
            <person name="Tripathy S."/>
        </authorList>
    </citation>
    <scope>NUCLEOTIDE SEQUENCE [LARGE SCALE GENOMIC DNA]</scope>
    <source>
        <strain evidence="2 3">VB512170</strain>
    </source>
</reference>
<keyword evidence="3" id="KW-1185">Reference proteome</keyword>
<accession>A0A846H2Y3</accession>
<evidence type="ECO:0000259" key="1">
    <source>
        <dbReference type="Pfam" id="PF20530"/>
    </source>
</evidence>
<evidence type="ECO:0000313" key="2">
    <source>
        <dbReference type="EMBL" id="NEU71493.1"/>
    </source>
</evidence>
<proteinExistence type="predicted"/>
<comment type="caution">
    <text evidence="2">The sequence shown here is derived from an EMBL/GenBank/DDBJ whole genome shotgun (WGS) entry which is preliminary data.</text>
</comment>
<dbReference type="AlphaFoldDB" id="A0A846H2Y3"/>
<protein>
    <recommendedName>
        <fullName evidence="1">DUF6745 domain-containing protein</fullName>
    </recommendedName>
</protein>
<feature type="domain" description="DUF6745" evidence="1">
    <location>
        <begin position="197"/>
        <end position="261"/>
    </location>
</feature>
<name>A0A846H2Y3_9CYAN</name>